<dbReference type="SUPFAM" id="SSF81324">
    <property type="entry name" value="Voltage-gated potassium channels"/>
    <property type="match status" value="1"/>
</dbReference>
<keyword evidence="2 5" id="KW-0812">Transmembrane</keyword>
<reference evidence="8" key="1">
    <citation type="submission" date="2025-08" db="UniProtKB">
        <authorList>
            <consortium name="RefSeq"/>
        </authorList>
    </citation>
    <scope>IDENTIFICATION</scope>
    <source>
        <strain evidence="8">Quisiro</strain>
        <tissue evidence="8">Liver</tissue>
    </source>
</reference>
<dbReference type="OrthoDB" id="421226at2759"/>
<sequence length="273" mass="31852">MSAQATWSSNPAALLNRPSDTTVTELESFWFWLFFFPVFFPFSGFLDQGILIKDLTRLRKHYLHSKHFVWDLASLLPTDFLYFAFGVETPLVRINRLMRIPRLSEALDRMETRTSYPNTFRITKLMIYIFVLIHWNSCLYFALSSHLGFGSDPWVYPNITDPEFASMRRQYFYCFWFSAEIFTTVGDTPLPEREEEYLFMVADLLIAVLVFASIVGNVGNIITSMRNRDNVFFPNHELVNHVHKHTEKLSNWVVGLLMRVSDSGGFHLDTCLV</sequence>
<evidence type="ECO:0000256" key="3">
    <source>
        <dbReference type="ARBA" id="ARBA00022989"/>
    </source>
</evidence>
<feature type="transmembrane region" description="Helical" evidence="5">
    <location>
        <begin position="125"/>
        <end position="143"/>
    </location>
</feature>
<protein>
    <submittedName>
        <fullName evidence="8">Cyclic nucleotide-gated cation channel alpha-4-like</fullName>
    </submittedName>
</protein>
<evidence type="ECO:0000256" key="4">
    <source>
        <dbReference type="ARBA" id="ARBA00023136"/>
    </source>
</evidence>
<dbReference type="GO" id="GO:0005886">
    <property type="term" value="C:plasma membrane"/>
    <property type="evidence" value="ECO:0007669"/>
    <property type="project" value="TreeGrafter"/>
</dbReference>
<dbReference type="InterPro" id="IPR005821">
    <property type="entry name" value="Ion_trans_dom"/>
</dbReference>
<evidence type="ECO:0000313" key="8">
    <source>
        <dbReference type="RefSeq" id="XP_013875469.1"/>
    </source>
</evidence>
<dbReference type="AlphaFoldDB" id="A0A2I4C680"/>
<keyword evidence="4 5" id="KW-0472">Membrane</keyword>
<name>A0A2I4C680_AUSLI</name>
<dbReference type="GO" id="GO:0044877">
    <property type="term" value="F:protein-containing complex binding"/>
    <property type="evidence" value="ECO:0007669"/>
    <property type="project" value="TreeGrafter"/>
</dbReference>
<dbReference type="Gene3D" id="1.10.287.70">
    <property type="match status" value="1"/>
</dbReference>
<keyword evidence="3 5" id="KW-1133">Transmembrane helix</keyword>
<comment type="subcellular location">
    <subcellularLocation>
        <location evidence="1">Membrane</location>
        <topology evidence="1">Multi-pass membrane protein</topology>
    </subcellularLocation>
</comment>
<organism evidence="7 8">
    <name type="scientific">Austrofundulus limnaeus</name>
    <name type="common">Annual killifish</name>
    <dbReference type="NCBI Taxonomy" id="52670"/>
    <lineage>
        <taxon>Eukaryota</taxon>
        <taxon>Metazoa</taxon>
        <taxon>Chordata</taxon>
        <taxon>Craniata</taxon>
        <taxon>Vertebrata</taxon>
        <taxon>Euteleostomi</taxon>
        <taxon>Actinopterygii</taxon>
        <taxon>Neopterygii</taxon>
        <taxon>Teleostei</taxon>
        <taxon>Neoteleostei</taxon>
        <taxon>Acanthomorphata</taxon>
        <taxon>Ovalentaria</taxon>
        <taxon>Atherinomorphae</taxon>
        <taxon>Cyprinodontiformes</taxon>
        <taxon>Rivulidae</taxon>
        <taxon>Austrofundulus</taxon>
    </lineage>
</organism>
<dbReference type="Proteomes" id="UP000192220">
    <property type="component" value="Unplaced"/>
</dbReference>
<feature type="transmembrane region" description="Helical" evidence="5">
    <location>
        <begin position="29"/>
        <end position="52"/>
    </location>
</feature>
<dbReference type="InParanoid" id="A0A2I4C680"/>
<evidence type="ECO:0000256" key="1">
    <source>
        <dbReference type="ARBA" id="ARBA00004141"/>
    </source>
</evidence>
<dbReference type="GO" id="GO:0030553">
    <property type="term" value="F:cGMP binding"/>
    <property type="evidence" value="ECO:0007669"/>
    <property type="project" value="TreeGrafter"/>
</dbReference>
<dbReference type="Pfam" id="PF00520">
    <property type="entry name" value="Ion_trans"/>
    <property type="match status" value="1"/>
</dbReference>
<dbReference type="GeneID" id="106525699"/>
<evidence type="ECO:0000256" key="2">
    <source>
        <dbReference type="ARBA" id="ARBA00022692"/>
    </source>
</evidence>
<keyword evidence="7" id="KW-1185">Reference proteome</keyword>
<dbReference type="STRING" id="52670.A0A2I4C680"/>
<dbReference type="PANTHER" id="PTHR45638:SF2">
    <property type="entry name" value="CYCLIC NUCLEOTIDE-GATED CATION CHANNEL ALPHA-4"/>
    <property type="match status" value="1"/>
</dbReference>
<dbReference type="PANTHER" id="PTHR45638">
    <property type="entry name" value="CYCLIC NUCLEOTIDE-GATED CATION CHANNEL SUBUNIT A"/>
    <property type="match status" value="1"/>
</dbReference>
<evidence type="ECO:0000313" key="7">
    <source>
        <dbReference type="Proteomes" id="UP000192220"/>
    </source>
</evidence>
<dbReference type="GO" id="GO:0005223">
    <property type="term" value="F:intracellularly cGMP-activated cation channel activity"/>
    <property type="evidence" value="ECO:0007669"/>
    <property type="project" value="TreeGrafter"/>
</dbReference>
<feature type="transmembrane region" description="Helical" evidence="5">
    <location>
        <begin position="197"/>
        <end position="218"/>
    </location>
</feature>
<dbReference type="InterPro" id="IPR050866">
    <property type="entry name" value="CNG_cation_channel"/>
</dbReference>
<gene>
    <name evidence="8" type="primary">LOC106525699</name>
</gene>
<dbReference type="RefSeq" id="XP_013875469.1">
    <property type="nucleotide sequence ID" value="XM_014020015.1"/>
</dbReference>
<feature type="domain" description="Ion transport" evidence="6">
    <location>
        <begin position="29"/>
        <end position="228"/>
    </location>
</feature>
<evidence type="ECO:0000259" key="6">
    <source>
        <dbReference type="Pfam" id="PF00520"/>
    </source>
</evidence>
<accession>A0A2I4C680</accession>
<proteinExistence type="predicted"/>
<dbReference type="GO" id="GO:0005222">
    <property type="term" value="F:intracellularly cAMP-activated cation channel activity"/>
    <property type="evidence" value="ECO:0007669"/>
    <property type="project" value="TreeGrafter"/>
</dbReference>
<dbReference type="GO" id="GO:0017071">
    <property type="term" value="C:intracellular cyclic nucleotide activated cation channel complex"/>
    <property type="evidence" value="ECO:0007669"/>
    <property type="project" value="TreeGrafter"/>
</dbReference>
<dbReference type="KEGG" id="alim:106525699"/>
<evidence type="ECO:0000256" key="5">
    <source>
        <dbReference type="SAM" id="Phobius"/>
    </source>
</evidence>